<dbReference type="InterPro" id="IPR012617">
    <property type="entry name" value="AATF_C"/>
</dbReference>
<dbReference type="Proteomes" id="UP000245341">
    <property type="component" value="Unplaced"/>
</dbReference>
<feature type="domain" description="Apoptosis-antagonizing transcription factor C-terminal" evidence="3">
    <location>
        <begin position="386"/>
        <end position="461"/>
    </location>
</feature>
<feature type="compositionally biased region" description="Acidic residues" evidence="2">
    <location>
        <begin position="240"/>
        <end position="250"/>
    </location>
</feature>
<feature type="compositionally biased region" description="Acidic residues" evidence="2">
    <location>
        <begin position="32"/>
        <end position="48"/>
    </location>
</feature>
<protein>
    <submittedName>
        <fullName evidence="6">Protein AATF</fullName>
    </submittedName>
</protein>
<comment type="similarity">
    <text evidence="1">Belongs to the AATF family.</text>
</comment>
<dbReference type="STRING" id="9713.A0A2U3XMQ1"/>
<dbReference type="PANTHER" id="PTHR15565">
    <property type="entry name" value="AATF PROTEIN APOPTOSIS ANTAGONIZING TRANSCRIPTION FACTOR"/>
    <property type="match status" value="1"/>
</dbReference>
<feature type="region of interest" description="Disordered" evidence="2">
    <location>
        <begin position="234"/>
        <end position="262"/>
    </location>
</feature>
<feature type="region of interest" description="Disordered" evidence="2">
    <location>
        <begin position="1"/>
        <end position="132"/>
    </location>
</feature>
<organism evidence="5 6">
    <name type="scientific">Leptonychotes weddellii</name>
    <name type="common">Weddell seal</name>
    <name type="synonym">Otaria weddellii</name>
    <dbReference type="NCBI Taxonomy" id="9713"/>
    <lineage>
        <taxon>Eukaryota</taxon>
        <taxon>Metazoa</taxon>
        <taxon>Chordata</taxon>
        <taxon>Craniata</taxon>
        <taxon>Vertebrata</taxon>
        <taxon>Euteleostomi</taxon>
        <taxon>Mammalia</taxon>
        <taxon>Eutheria</taxon>
        <taxon>Laurasiatheria</taxon>
        <taxon>Carnivora</taxon>
        <taxon>Caniformia</taxon>
        <taxon>Pinnipedia</taxon>
        <taxon>Phocidae</taxon>
        <taxon>Monachinae</taxon>
        <taxon>Lobodontini</taxon>
        <taxon>Leptonychotes</taxon>
    </lineage>
</organism>
<dbReference type="RefSeq" id="XP_006732765.1">
    <property type="nucleotide sequence ID" value="XM_006732702.1"/>
</dbReference>
<dbReference type="Pfam" id="PF13339">
    <property type="entry name" value="AATF-Che1"/>
    <property type="match status" value="1"/>
</dbReference>
<dbReference type="GO" id="GO:0006357">
    <property type="term" value="P:regulation of transcription by RNA polymerase II"/>
    <property type="evidence" value="ECO:0007669"/>
    <property type="project" value="TreeGrafter"/>
</dbReference>
<dbReference type="PANTHER" id="PTHR15565:SF0">
    <property type="entry name" value="PROTEIN AATF"/>
    <property type="match status" value="1"/>
</dbReference>
<accession>A0A2U3XMQ1</accession>
<name>A0A2U3XMQ1_LEPWE</name>
<sequence>MILALGRTLRDKEISDEEESRDGDSDGLGLEGSDEDVMSAAEQEECDNDKDSNPAWRKSRSRPGKTPGFSVQSISDFEKFTEGMDDLGSSEEEEDEEEEESGMEEGDGEEDSEGESEEDRAEDRNSEDDGVVMTFSGARVSEEVEKGRAVKNQIALWDQLLEGRIKLQKALLTTNQLPQPDVFPIFKNKGGPEFASALKNSHKALKALLRSLADLQEELLFQYPDTRYLVDGTKPRAESEEISSEDEELVEEKKQQRRAPAKRKLEMEDYPSFMAKRFSDFTVYRNRTLQQWHDKTKLASGKLGKGFGAFERSILTQIDHILMDKERLLRRTQTKRSVYRVLGKPEPATHPLPESLPGQPEILPQAPANAHLKDLDGEIFDDDDFYHQLLRELIERKTSSLDPNDQVAMGRQWLAIQKLRSKIHKKVDRKASKGRKLRFHVLSKLLSFMAPIDHTTMNDDASSVYCVMVKDSGVVCLAFESTSANNPRKDYSFALTRIDTVYNSLVDTLVGGITFDPPAVLRGKDPHISSLKMASSTEIGGMGPSSSGNVRKDKGNILKFKAETWARVLKLD</sequence>
<evidence type="ECO:0000313" key="6">
    <source>
        <dbReference type="RefSeq" id="XP_006732765.1"/>
    </source>
</evidence>
<dbReference type="InterPro" id="IPR039223">
    <property type="entry name" value="AATF/Bfr2"/>
</dbReference>
<dbReference type="Pfam" id="PF08164">
    <property type="entry name" value="TRAUB"/>
    <property type="match status" value="1"/>
</dbReference>
<dbReference type="OrthoDB" id="5783963at2759"/>
<dbReference type="KEGG" id="lww:102727900"/>
<dbReference type="InterPro" id="IPR025160">
    <property type="entry name" value="AATF"/>
</dbReference>
<evidence type="ECO:0000256" key="1">
    <source>
        <dbReference type="ARBA" id="ARBA00008966"/>
    </source>
</evidence>
<dbReference type="GeneID" id="102727900"/>
<dbReference type="CTD" id="26574"/>
<evidence type="ECO:0000256" key="2">
    <source>
        <dbReference type="SAM" id="MobiDB-lite"/>
    </source>
</evidence>
<evidence type="ECO:0000313" key="5">
    <source>
        <dbReference type="Proteomes" id="UP000245341"/>
    </source>
</evidence>
<gene>
    <name evidence="6" type="primary">AATF</name>
</gene>
<feature type="compositionally biased region" description="Acidic residues" evidence="2">
    <location>
        <begin position="83"/>
        <end position="130"/>
    </location>
</feature>
<keyword evidence="5" id="KW-1185">Reference proteome</keyword>
<dbReference type="AlphaFoldDB" id="A0A2U3XMQ1"/>
<evidence type="ECO:0000259" key="3">
    <source>
        <dbReference type="Pfam" id="PF08164"/>
    </source>
</evidence>
<feature type="domain" description="AATF leucine zipper-containing" evidence="4">
    <location>
        <begin position="143"/>
        <end position="295"/>
    </location>
</feature>
<reference evidence="6" key="1">
    <citation type="submission" date="2025-08" db="UniProtKB">
        <authorList>
            <consortium name="RefSeq"/>
        </authorList>
    </citation>
    <scope>IDENTIFICATION</scope>
    <source>
        <tissue evidence="6">Liver</tissue>
    </source>
</reference>
<dbReference type="GO" id="GO:0005730">
    <property type="term" value="C:nucleolus"/>
    <property type="evidence" value="ECO:0007669"/>
    <property type="project" value="TreeGrafter"/>
</dbReference>
<evidence type="ECO:0000259" key="4">
    <source>
        <dbReference type="Pfam" id="PF13339"/>
    </source>
</evidence>
<proteinExistence type="inferred from homology"/>